<keyword evidence="2" id="KW-0378">Hydrolase</keyword>
<dbReference type="PROSITE" id="PS51257">
    <property type="entry name" value="PROKAR_LIPOPROTEIN"/>
    <property type="match status" value="1"/>
</dbReference>
<keyword evidence="3" id="KW-1185">Reference proteome</keyword>
<sequence length="299" mass="33855">MKRKEFITKSTVLATLILVVIAIISCKPKNKHKVDPKRPEASVEIKLAAYNVLFGNWGTPKQIGRMFKPYNLDIICFSEVPDGQWTAKVGEELDMDYTYVGKISSANHKDKFKSILSRTPLYNLHEIEINAVGWGPASMVGAETKIQGEIVLVYSLHIPGRPYFSDTANGSASEFIANQVLPEIKNERFVIMGDFNNHIGDAPLNLLEQNGMQNIWNDLNINVQHRSTHQHIETGVESGVIDHIYYNTKIKAKVYDGGIIMDAKNPKEEDKSMPSYKVEWEKYGKPLSDHRPIWAAIKW</sequence>
<evidence type="ECO:0000313" key="2">
    <source>
        <dbReference type="EMBL" id="SDM24806.1"/>
    </source>
</evidence>
<organism evidence="2 3">
    <name type="scientific">Kriegella aquimaris</name>
    <dbReference type="NCBI Taxonomy" id="192904"/>
    <lineage>
        <taxon>Bacteria</taxon>
        <taxon>Pseudomonadati</taxon>
        <taxon>Bacteroidota</taxon>
        <taxon>Flavobacteriia</taxon>
        <taxon>Flavobacteriales</taxon>
        <taxon>Flavobacteriaceae</taxon>
        <taxon>Kriegella</taxon>
    </lineage>
</organism>
<name>A0A1G9RNE0_9FLAO</name>
<dbReference type="GO" id="GO:0004519">
    <property type="term" value="F:endonuclease activity"/>
    <property type="evidence" value="ECO:0007669"/>
    <property type="project" value="UniProtKB-KW"/>
</dbReference>
<dbReference type="InterPro" id="IPR036691">
    <property type="entry name" value="Endo/exonu/phosph_ase_sf"/>
</dbReference>
<dbReference type="SUPFAM" id="SSF56219">
    <property type="entry name" value="DNase I-like"/>
    <property type="match status" value="1"/>
</dbReference>
<dbReference type="RefSeq" id="WP_089890417.1">
    <property type="nucleotide sequence ID" value="NZ_FNGV01000006.1"/>
</dbReference>
<evidence type="ECO:0000313" key="3">
    <source>
        <dbReference type="Proteomes" id="UP000199440"/>
    </source>
</evidence>
<evidence type="ECO:0000259" key="1">
    <source>
        <dbReference type="Pfam" id="PF03372"/>
    </source>
</evidence>
<dbReference type="GO" id="GO:0004527">
    <property type="term" value="F:exonuclease activity"/>
    <property type="evidence" value="ECO:0007669"/>
    <property type="project" value="UniProtKB-KW"/>
</dbReference>
<feature type="domain" description="Endonuclease/exonuclease/phosphatase" evidence="1">
    <location>
        <begin position="49"/>
        <end position="290"/>
    </location>
</feature>
<gene>
    <name evidence="2" type="ORF">SAMN04488514_106217</name>
</gene>
<dbReference type="STRING" id="192904.SAMN04488514_106217"/>
<dbReference type="AlphaFoldDB" id="A0A1G9RNE0"/>
<keyword evidence="2" id="KW-0255">Endonuclease</keyword>
<dbReference type="EMBL" id="FNGV01000006">
    <property type="protein sequence ID" value="SDM24806.1"/>
    <property type="molecule type" value="Genomic_DNA"/>
</dbReference>
<dbReference type="Proteomes" id="UP000199440">
    <property type="component" value="Unassembled WGS sequence"/>
</dbReference>
<dbReference type="InterPro" id="IPR005135">
    <property type="entry name" value="Endo/exonuclease/phosphatase"/>
</dbReference>
<dbReference type="Pfam" id="PF03372">
    <property type="entry name" value="Exo_endo_phos"/>
    <property type="match status" value="1"/>
</dbReference>
<keyword evidence="2" id="KW-0540">Nuclease</keyword>
<protein>
    <submittedName>
        <fullName evidence="2">Metal-dependent hydrolase, endonuclease/exonuclease/phosphatase family</fullName>
    </submittedName>
</protein>
<dbReference type="Gene3D" id="3.60.10.10">
    <property type="entry name" value="Endonuclease/exonuclease/phosphatase"/>
    <property type="match status" value="1"/>
</dbReference>
<dbReference type="OrthoDB" id="5447300at2"/>
<reference evidence="2 3" key="1">
    <citation type="submission" date="2016-10" db="EMBL/GenBank/DDBJ databases">
        <authorList>
            <person name="de Groot N.N."/>
        </authorList>
    </citation>
    <scope>NUCLEOTIDE SEQUENCE [LARGE SCALE GENOMIC DNA]</scope>
    <source>
        <strain evidence="2 3">DSM 19886</strain>
    </source>
</reference>
<accession>A0A1G9RNE0</accession>
<proteinExistence type="predicted"/>
<keyword evidence="2" id="KW-0269">Exonuclease</keyword>